<accession>A0ACD5BDY3</accession>
<keyword evidence="2" id="KW-1185">Reference proteome</keyword>
<proteinExistence type="predicted"/>
<organism evidence="1 2">
    <name type="scientific">Amycolatopsis coloradensis</name>
    <dbReference type="NCBI Taxonomy" id="76021"/>
    <lineage>
        <taxon>Bacteria</taxon>
        <taxon>Bacillati</taxon>
        <taxon>Actinomycetota</taxon>
        <taxon>Actinomycetes</taxon>
        <taxon>Pseudonocardiales</taxon>
        <taxon>Pseudonocardiaceae</taxon>
        <taxon>Amycolatopsis</taxon>
    </lineage>
</organism>
<protein>
    <submittedName>
        <fullName evidence="1">GAF and ANTAR domain-containing protein</fullName>
    </submittedName>
</protein>
<dbReference type="Proteomes" id="UP001456344">
    <property type="component" value="Chromosome"/>
</dbReference>
<reference evidence="1" key="1">
    <citation type="submission" date="2023-10" db="EMBL/GenBank/DDBJ databases">
        <title>Whole genome sequencing of actinobacterial strain Amycolatopsis sp. (BCA-696) identifies the underlying plant growth-promoting genes.</title>
        <authorList>
            <person name="Gandham P."/>
            <person name="Vadla N."/>
            <person name="Saji A."/>
            <person name="Srinivas V."/>
            <person name="Ruperao P."/>
            <person name="Selvanayagam S."/>
            <person name="Saxena R.K."/>
            <person name="Rathore A."/>
            <person name="Gopalakrishnan S."/>
            <person name="Thakur V."/>
        </authorList>
    </citation>
    <scope>NUCLEOTIDE SEQUENCE</scope>
    <source>
        <strain evidence="1">BCA-696</strain>
    </source>
</reference>
<gene>
    <name evidence="1" type="ORF">LCL61_18860</name>
</gene>
<dbReference type="EMBL" id="CP150484">
    <property type="protein sequence ID" value="WYW17613.1"/>
    <property type="molecule type" value="Genomic_DNA"/>
</dbReference>
<name>A0ACD5BDY3_9PSEU</name>
<sequence length="270" mass="29594">MNREQRLADALVELSDTLVKDFDVAGQLDRLAARCTELFDITAAAVMLASEDARRWTSATSGSHADLFDVLALARLEGPVLDCCRAGIPIGPVGWAGARRRWPAFASAAAKAGYRQMCSVPMRSCDEILGAVLLLHSESDPRPMSEIRLMQTLVDAAAIGLVHEREIRRQTELSAQLQTALHSRVLIEQAKGILAVRRDTSVDEAFELMRGHARRYQRRIGDVARHVVAHRALPAIPPKTREQAGSSAPEQDRTGPQDRSPSNGSRPPRP</sequence>
<evidence type="ECO:0000313" key="2">
    <source>
        <dbReference type="Proteomes" id="UP001456344"/>
    </source>
</evidence>
<evidence type="ECO:0000313" key="1">
    <source>
        <dbReference type="EMBL" id="WYW17613.1"/>
    </source>
</evidence>